<evidence type="ECO:0000313" key="2">
    <source>
        <dbReference type="EMBL" id="NHE59550.1"/>
    </source>
</evidence>
<dbReference type="Proteomes" id="UP000649799">
    <property type="component" value="Unassembled WGS sequence"/>
</dbReference>
<organism evidence="2 3">
    <name type="scientific">Cyclobacterium plantarum</name>
    <dbReference type="NCBI Taxonomy" id="2716263"/>
    <lineage>
        <taxon>Bacteria</taxon>
        <taxon>Pseudomonadati</taxon>
        <taxon>Bacteroidota</taxon>
        <taxon>Cytophagia</taxon>
        <taxon>Cytophagales</taxon>
        <taxon>Cyclobacteriaceae</taxon>
        <taxon>Cyclobacterium</taxon>
    </lineage>
</organism>
<evidence type="ECO:0000313" key="3">
    <source>
        <dbReference type="Proteomes" id="UP000649799"/>
    </source>
</evidence>
<sequence>MLRSCFILLVFYALLSCSTGNSEVIHVVGSANNDLVQWLEGEGFQLKFHEDPLDAADRMGRGAILLLLAENYPQERVDIPEGLIALLEEKEIRYYLEYPSDFDGLESTGEILQTRLERGVVVADDFGDQLPPMRILGINDCHLIPAAVDDPLLVLAKVAGLDQAAYGLEGVPVYPILYAKGSGFIALTKLSDFAKGRFGPQDHWKSVWGHLISQLSGKTSFSFDTWPRYLEPSFDENEPLADKDKVNSVKRGVDWFFKGNFFIHEDWKDRWLEYQGDGTNPVGPPVPGYLPTGDGREGLLEGHSSNIYHDGSQQYRYWIRADVQGEGAYALAAAGKLLDEQEYDKRAVNLINFLFRENLRGGPRSHPDSAAFGLIGWSHTHPHVYYGDDNARAILGILGAMAHLEKQDWNQEILEAILGNFRTTGKNGFRINRIENRDLQREGWKHYWNRDIVNPAPHFESWMWAVYLWLYDKTGYEPLLEKTKTAIRITMEGYPDEWLWTNGIQQERARMILPLAWLVRVEDTPEHREWLDTVVSKLLENQEANGAIREELGGTDKGRYGRTRSNEEYGLHEAPLIFENGDPIADMLYTSNFAFFSLNEAAHATGNPQYHEALNKLSDFLTRIQVKSDRFYDLDGAWFRAFDFDKWEFWASNADVGWGAWGTLTGWTQSWIVATQVLVLQEQSYWDLTQESDIAAQMENRLDLMLEDYQ</sequence>
<keyword evidence="1" id="KW-0732">Signal</keyword>
<protein>
    <submittedName>
        <fullName evidence="2">Uncharacterized protein</fullName>
    </submittedName>
</protein>
<dbReference type="RefSeq" id="WP_166151071.1">
    <property type="nucleotide sequence ID" value="NZ_JAANYN010000014.1"/>
</dbReference>
<gene>
    <name evidence="2" type="ORF">G9Q97_22300</name>
</gene>
<feature type="signal peptide" evidence="1">
    <location>
        <begin position="1"/>
        <end position="22"/>
    </location>
</feature>
<accession>A0ABX0HCD8</accession>
<reference evidence="2 3" key="1">
    <citation type="submission" date="2020-03" db="EMBL/GenBank/DDBJ databases">
        <title>Cyclobacterium plantarum sp. nov., a marine bacterium isolated from a coastal-marine wetland.</title>
        <authorList>
            <person name="Sanchez-Porro C."/>
            <person name="Ventosa A."/>
            <person name="Amoozegar M."/>
        </authorList>
    </citation>
    <scope>NUCLEOTIDE SEQUENCE [LARGE SCALE GENOMIC DNA]</scope>
    <source>
        <strain evidence="2 3">GBPx2</strain>
    </source>
</reference>
<keyword evidence="3" id="KW-1185">Reference proteome</keyword>
<dbReference type="EMBL" id="JAANYN010000014">
    <property type="protein sequence ID" value="NHE59550.1"/>
    <property type="molecule type" value="Genomic_DNA"/>
</dbReference>
<proteinExistence type="predicted"/>
<dbReference type="InterPro" id="IPR008928">
    <property type="entry name" value="6-hairpin_glycosidase_sf"/>
</dbReference>
<comment type="caution">
    <text evidence="2">The sequence shown here is derived from an EMBL/GenBank/DDBJ whole genome shotgun (WGS) entry which is preliminary data.</text>
</comment>
<dbReference type="PROSITE" id="PS51257">
    <property type="entry name" value="PROKAR_LIPOPROTEIN"/>
    <property type="match status" value="1"/>
</dbReference>
<feature type="chain" id="PRO_5046717620" evidence="1">
    <location>
        <begin position="23"/>
        <end position="710"/>
    </location>
</feature>
<name>A0ABX0HCD8_9BACT</name>
<evidence type="ECO:0000256" key="1">
    <source>
        <dbReference type="SAM" id="SignalP"/>
    </source>
</evidence>
<dbReference type="SUPFAM" id="SSF48208">
    <property type="entry name" value="Six-hairpin glycosidases"/>
    <property type="match status" value="1"/>
</dbReference>